<evidence type="ECO:0000256" key="5">
    <source>
        <dbReference type="ARBA" id="ARBA00023204"/>
    </source>
</evidence>
<keyword evidence="5 7" id="KW-0234">DNA repair</keyword>
<evidence type="ECO:0000313" key="10">
    <source>
        <dbReference type="Proteomes" id="UP000186112"/>
    </source>
</evidence>
<dbReference type="AlphaFoldDB" id="A0A1U7M838"/>
<comment type="similarity">
    <text evidence="1 7">Belongs to the RecO family.</text>
</comment>
<evidence type="ECO:0000256" key="7">
    <source>
        <dbReference type="HAMAP-Rule" id="MF_00201"/>
    </source>
</evidence>
<dbReference type="InterPro" id="IPR022572">
    <property type="entry name" value="DNA_rep/recomb_RecO_N"/>
</dbReference>
<dbReference type="PANTHER" id="PTHR33991:SF1">
    <property type="entry name" value="DNA REPAIR PROTEIN RECO"/>
    <property type="match status" value="1"/>
</dbReference>
<comment type="function">
    <text evidence="7">Involved in DNA repair and RecF pathway recombination.</text>
</comment>
<reference evidence="9 10" key="1">
    <citation type="submission" date="2016-02" db="EMBL/GenBank/DDBJ databases">
        <title>Genome sequence of Tissierella creatinophila DSM 6911.</title>
        <authorList>
            <person name="Poehlein A."/>
            <person name="Daniel R."/>
        </authorList>
    </citation>
    <scope>NUCLEOTIDE SEQUENCE [LARGE SCALE GENOMIC DNA]</scope>
    <source>
        <strain evidence="9 10">DSM 6911</strain>
    </source>
</reference>
<dbReference type="SUPFAM" id="SSF57863">
    <property type="entry name" value="ArfGap/RecO-like zinc finger"/>
    <property type="match status" value="1"/>
</dbReference>
<dbReference type="Gene3D" id="2.40.50.140">
    <property type="entry name" value="Nucleic acid-binding proteins"/>
    <property type="match status" value="1"/>
</dbReference>
<dbReference type="GO" id="GO:0006310">
    <property type="term" value="P:DNA recombination"/>
    <property type="evidence" value="ECO:0007669"/>
    <property type="project" value="UniProtKB-UniRule"/>
</dbReference>
<dbReference type="PANTHER" id="PTHR33991">
    <property type="entry name" value="DNA REPAIR PROTEIN RECO"/>
    <property type="match status" value="1"/>
</dbReference>
<dbReference type="Proteomes" id="UP000186112">
    <property type="component" value="Unassembled WGS sequence"/>
</dbReference>
<dbReference type="Pfam" id="PF02565">
    <property type="entry name" value="RecO_C"/>
    <property type="match status" value="1"/>
</dbReference>
<dbReference type="InterPro" id="IPR012340">
    <property type="entry name" value="NA-bd_OB-fold"/>
</dbReference>
<evidence type="ECO:0000256" key="4">
    <source>
        <dbReference type="ARBA" id="ARBA00023172"/>
    </source>
</evidence>
<keyword evidence="10" id="KW-1185">Reference proteome</keyword>
<accession>A0A1U7M838</accession>
<keyword evidence="4 7" id="KW-0233">DNA recombination</keyword>
<dbReference type="GO" id="GO:0006302">
    <property type="term" value="P:double-strand break repair"/>
    <property type="evidence" value="ECO:0007669"/>
    <property type="project" value="TreeGrafter"/>
</dbReference>
<feature type="domain" description="DNA replication/recombination mediator RecO N-terminal" evidence="8">
    <location>
        <begin position="1"/>
        <end position="77"/>
    </location>
</feature>
<dbReference type="InterPro" id="IPR042242">
    <property type="entry name" value="RecO_C"/>
</dbReference>
<comment type="caution">
    <text evidence="9">The sequence shown here is derived from an EMBL/GenBank/DDBJ whole genome shotgun (WGS) entry which is preliminary data.</text>
</comment>
<evidence type="ECO:0000259" key="8">
    <source>
        <dbReference type="Pfam" id="PF11967"/>
    </source>
</evidence>
<name>A0A1U7M838_TISCR</name>
<dbReference type="SUPFAM" id="SSF50249">
    <property type="entry name" value="Nucleic acid-binding proteins"/>
    <property type="match status" value="1"/>
</dbReference>
<keyword evidence="3 7" id="KW-0227">DNA damage</keyword>
<dbReference type="GO" id="GO:0043590">
    <property type="term" value="C:bacterial nucleoid"/>
    <property type="evidence" value="ECO:0007669"/>
    <property type="project" value="TreeGrafter"/>
</dbReference>
<dbReference type="InterPro" id="IPR003717">
    <property type="entry name" value="RecO"/>
</dbReference>
<dbReference type="NCBIfam" id="TIGR00613">
    <property type="entry name" value="reco"/>
    <property type="match status" value="1"/>
</dbReference>
<gene>
    <name evidence="7 9" type="primary">recO</name>
    <name evidence="9" type="ORF">TICRE_05980</name>
</gene>
<dbReference type="Pfam" id="PF11967">
    <property type="entry name" value="RecO_N"/>
    <property type="match status" value="1"/>
</dbReference>
<evidence type="ECO:0000313" key="9">
    <source>
        <dbReference type="EMBL" id="OLS03368.1"/>
    </source>
</evidence>
<dbReference type="InterPro" id="IPR037278">
    <property type="entry name" value="ARFGAP/RecO"/>
</dbReference>
<evidence type="ECO:0000256" key="1">
    <source>
        <dbReference type="ARBA" id="ARBA00007452"/>
    </source>
</evidence>
<dbReference type="EMBL" id="LTDM01000008">
    <property type="protein sequence ID" value="OLS03368.1"/>
    <property type="molecule type" value="Genomic_DNA"/>
</dbReference>
<evidence type="ECO:0000256" key="2">
    <source>
        <dbReference type="ARBA" id="ARBA00021310"/>
    </source>
</evidence>
<protein>
    <recommendedName>
        <fullName evidence="2 7">DNA repair protein RecO</fullName>
    </recommendedName>
    <alternativeName>
        <fullName evidence="6 7">Recombination protein O</fullName>
    </alternativeName>
</protein>
<proteinExistence type="inferred from homology"/>
<dbReference type="OrthoDB" id="9797083at2"/>
<sequence>MIKTEGIVLSEMRFKDTSKILNIYTKNLGKIPVMAKGAYKANSRLMGSTQVFSYNEYILKKGQTFYYLNQGNIIESFYNMRENVERFVYGSYILELIEKSSPEEEENLTLFLLLEKSLKILSELNDGFLKFIVAFQLKFVSFIGYKPHLNTCVSCNKTPISDIRWSNIEGGIICSSCFSKDMSSIYINKHIYKAMIELLYIPFEELENINISLKTLKSMQSLLERYILFNIDRKEFNSFKMIDMILEN</sequence>
<evidence type="ECO:0000256" key="6">
    <source>
        <dbReference type="ARBA" id="ARBA00033409"/>
    </source>
</evidence>
<organism evidence="9 10">
    <name type="scientific">Tissierella creatinophila DSM 6911</name>
    <dbReference type="NCBI Taxonomy" id="1123403"/>
    <lineage>
        <taxon>Bacteria</taxon>
        <taxon>Bacillati</taxon>
        <taxon>Bacillota</taxon>
        <taxon>Tissierellia</taxon>
        <taxon>Tissierellales</taxon>
        <taxon>Tissierellaceae</taxon>
        <taxon>Tissierella</taxon>
    </lineage>
</organism>
<dbReference type="Gene3D" id="1.20.1440.120">
    <property type="entry name" value="Recombination protein O, C-terminal domain"/>
    <property type="match status" value="1"/>
</dbReference>
<evidence type="ECO:0000256" key="3">
    <source>
        <dbReference type="ARBA" id="ARBA00022763"/>
    </source>
</evidence>
<dbReference type="HAMAP" id="MF_00201">
    <property type="entry name" value="RecO"/>
    <property type="match status" value="1"/>
</dbReference>
<dbReference type="RefSeq" id="WP_075724979.1">
    <property type="nucleotide sequence ID" value="NZ_LTDM01000008.1"/>
</dbReference>